<reference evidence="2" key="1">
    <citation type="journal article" date="2014" name="Int. J. Syst. Evol. Microbiol.">
        <title>Complete genome sequence of Corynebacterium casei LMG S-19264T (=DSM 44701T), isolated from a smear-ripened cheese.</title>
        <authorList>
            <consortium name="US DOE Joint Genome Institute (JGI-PGF)"/>
            <person name="Walter F."/>
            <person name="Albersmeier A."/>
            <person name="Kalinowski J."/>
            <person name="Ruckert C."/>
        </authorList>
    </citation>
    <scope>NUCLEOTIDE SEQUENCE</scope>
    <source>
        <strain evidence="2">CGMCC 1.6293</strain>
    </source>
</reference>
<proteinExistence type="predicted"/>
<organism evidence="2 3">
    <name type="scientific">Pseudooceanicola nanhaiensis</name>
    <dbReference type="NCBI Taxonomy" id="375761"/>
    <lineage>
        <taxon>Bacteria</taxon>
        <taxon>Pseudomonadati</taxon>
        <taxon>Pseudomonadota</taxon>
        <taxon>Alphaproteobacteria</taxon>
        <taxon>Rhodobacterales</taxon>
        <taxon>Paracoccaceae</taxon>
        <taxon>Pseudooceanicola</taxon>
    </lineage>
</organism>
<name>A0A917WB13_9RHOB</name>
<evidence type="ECO:0000256" key="1">
    <source>
        <dbReference type="SAM" id="MobiDB-lite"/>
    </source>
</evidence>
<evidence type="ECO:0000313" key="3">
    <source>
        <dbReference type="Proteomes" id="UP000649829"/>
    </source>
</evidence>
<evidence type="ECO:0000313" key="2">
    <source>
        <dbReference type="EMBL" id="GGL85779.1"/>
    </source>
</evidence>
<keyword evidence="3" id="KW-1185">Reference proteome</keyword>
<comment type="caution">
    <text evidence="2">The sequence shown here is derived from an EMBL/GenBank/DDBJ whole genome shotgun (WGS) entry which is preliminary data.</text>
</comment>
<sequence length="108" mass="11388">MALGLRVVLGVICRAPLYDRRAPARKGAGAVAGVVSVRFAAESRAKGRVRAPERCCAAHGASPGGRVRPGIEPGRPLASGGDIYGKRKQGKTLPAARKKLRARHIQTR</sequence>
<dbReference type="EMBL" id="BMLF01000001">
    <property type="protein sequence ID" value="GGL85779.1"/>
    <property type="molecule type" value="Genomic_DNA"/>
</dbReference>
<dbReference type="AlphaFoldDB" id="A0A917WB13"/>
<gene>
    <name evidence="2" type="ORF">GCM10011534_04570</name>
</gene>
<accession>A0A917WB13</accession>
<feature type="region of interest" description="Disordered" evidence="1">
    <location>
        <begin position="59"/>
        <end position="108"/>
    </location>
</feature>
<dbReference type="Proteomes" id="UP000649829">
    <property type="component" value="Unassembled WGS sequence"/>
</dbReference>
<feature type="compositionally biased region" description="Basic residues" evidence="1">
    <location>
        <begin position="86"/>
        <end position="108"/>
    </location>
</feature>
<protein>
    <submittedName>
        <fullName evidence="2">Uncharacterized protein</fullName>
    </submittedName>
</protein>
<reference evidence="2" key="2">
    <citation type="submission" date="2020-09" db="EMBL/GenBank/DDBJ databases">
        <authorList>
            <person name="Sun Q."/>
            <person name="Zhou Y."/>
        </authorList>
    </citation>
    <scope>NUCLEOTIDE SEQUENCE</scope>
    <source>
        <strain evidence="2">CGMCC 1.6293</strain>
    </source>
</reference>